<keyword evidence="3" id="KW-1185">Reference proteome</keyword>
<dbReference type="Proteomes" id="UP000593966">
    <property type="component" value="Chromosome"/>
</dbReference>
<sequence length="767" mass="90096">MNNKLDLEIFESRCACLTKILSSYRGDLVVLDSCDVKDFHNNYMTDEFMRELKVLCEGIYSYLEINKSKTQYKNILGSSSISLLHKNVEDFDVIDKEKQLLINQNILKIFNVVNFLVGLMSNMENSQAKIERLNYNFYLILKMMEKSFKGFLSEVLPIISQYFNHLIEFDHTAKTIKEFNTYAKAQNVHVIAVCKDLEVKVSKKIVKALTRYLDEYRIAVEDIYYRHNVRIKRTDEIENIDDLDVDPQTYNNPPLVTESQSDYSDDKDSIDDEVDEDKVFKQYDYNLNEDTRRLAPFLSNQRLNRHIDRTQQPTVSNIYYLDIPLLKIVNQVLLDQLHENKDIMESAKAACCLMSIFTGQSAVIFQDVDQLLKTKQLKRSPNRAYYLWIVDANVNKNLKGQIAKKDNKYNEHTTWAFQIPAMWIDRIREANLSNLTNTDFEKSLSEWFYHRRIGPISVTSIALQLSFHLNRICKDDLTKNFLIGRQVSHQPDLAYGGFSYKQLNEVYEQYIYLWFQNKNEVNVLDRPQFIQVEEQARVGSQRVWSFDKAKKFLNTLNLKVVQVLKEEQDIAEKFNAFSVWIWFCCLLSSGARPAIGASSIRENFDFITNIAYIHDKSSRSRPHGRYSPLIEFVVNELQHYDEFIKNINALELANTADHIYYLSYWKKGSEFMSFTLEPLTQKHIASYLSENFPEIDELYPNWTRHFVRNFLELPDAIFKSWYAHDQQNEIGFSKYSSLQPYTYMIEIQDAVNQLFKRLGLKSVVSQS</sequence>
<organism evidence="2 3">
    <name type="scientific">Acinetobacter piscicola</name>
    <dbReference type="NCBI Taxonomy" id="2006115"/>
    <lineage>
        <taxon>Bacteria</taxon>
        <taxon>Pseudomonadati</taxon>
        <taxon>Pseudomonadota</taxon>
        <taxon>Gammaproteobacteria</taxon>
        <taxon>Moraxellales</taxon>
        <taxon>Moraxellaceae</taxon>
        <taxon>Acinetobacter</taxon>
    </lineage>
</organism>
<evidence type="ECO:0000313" key="2">
    <source>
        <dbReference type="EMBL" id="QOW45974.1"/>
    </source>
</evidence>
<dbReference type="AlphaFoldDB" id="A0A7S6VW20"/>
<protein>
    <submittedName>
        <fullName evidence="2">Uncharacterized protein</fullName>
    </submittedName>
</protein>
<gene>
    <name evidence="2" type="ORF">G0028_08715</name>
</gene>
<evidence type="ECO:0000256" key="1">
    <source>
        <dbReference type="SAM" id="MobiDB-lite"/>
    </source>
</evidence>
<name>A0A7S6VW20_9GAMM</name>
<dbReference type="RefSeq" id="WP_180047928.1">
    <property type="nucleotide sequence ID" value="NZ_CP048659.1"/>
</dbReference>
<proteinExistence type="predicted"/>
<reference evidence="2 3" key="1">
    <citation type="submission" date="2020-02" db="EMBL/GenBank/DDBJ databases">
        <title>Tigecycline-resistant Acinetobacter species from pigs and migratory birds.</title>
        <authorList>
            <person name="Chen C."/>
            <person name="Sun J."/>
            <person name="Liao X.-P."/>
            <person name="Liu Y.-H."/>
        </authorList>
    </citation>
    <scope>NUCLEOTIDE SEQUENCE [LARGE SCALE GENOMIC DNA]</scope>
    <source>
        <strain evidence="2 3">YH12207_T</strain>
    </source>
</reference>
<dbReference type="EMBL" id="CP048659">
    <property type="protein sequence ID" value="QOW45974.1"/>
    <property type="molecule type" value="Genomic_DNA"/>
</dbReference>
<evidence type="ECO:0000313" key="3">
    <source>
        <dbReference type="Proteomes" id="UP000593966"/>
    </source>
</evidence>
<feature type="region of interest" description="Disordered" evidence="1">
    <location>
        <begin position="242"/>
        <end position="269"/>
    </location>
</feature>
<accession>A0A7S6VW20</accession>